<reference evidence="1 2" key="1">
    <citation type="submission" date="2018-11" db="EMBL/GenBank/DDBJ databases">
        <authorList>
            <consortium name="Pathogen Informatics"/>
        </authorList>
    </citation>
    <scope>NUCLEOTIDE SEQUENCE [LARGE SCALE GENOMIC DNA]</scope>
</reference>
<feature type="non-terminal residue" evidence="1">
    <location>
        <position position="758"/>
    </location>
</feature>
<sequence length="758" mass="85834">MSIATTSIDTRIKRPSAYERIDDIVPVYDRDYVSSTFATESSRKLCEYERKEYQEDASVLWLDYQRAVERVSFCTNAKPLSIPFHKGASGRMDARIVLPIRQKILIRCSLSTFREPLDIVLHHERAFACREISIPLITREDNRMSIVAVRKNSVKPSPISETKATINAARSSADSLSIAYVNATFDQSWIAENSMRGISTALDCSRSEKVMMNISQVDVRRKKPNTSFSEEVVLAIPRAESLSLACSALTSEFLRSASSIAVDISLPLVVHDFTYYNSCTLRVQKRRPGFTGFAETELPVARTISESLNVCELNVERRRRAFSSSIAISITIPRITATALTIIDAPIEKKCKSAFDSVVGVMPLARLAYSVYNAMKLNVRRKRTAQTSSTEKKLDIPRTAVASFSSTDLYVDYARPGFQMSVEFIVPIPRKEDTIMRISQLRVKRRRASCIAEVERSEPIPRMDFTELSVWEVNASRQRKDEVCSAGLVIAIPRLYDTTGTIMDRRFGFTHTLMDEGASSCTVDIPREEKSSTHILSLRVRRSRKQHTSHVSCTKEYTDFNAYSLSAFESKSSLTRKREPNELEQGSSVTVDIPRVGTEQLRISTLKTSRKRKFAEEATTFVKKLALEDRADLYLTEKNFSSSENRSTEVIYIKDPRLPERCSSTFMEVSNKWRTFAHQHVSNRPFSSPMVTTQFATLLQRVFSGALNRGSITMSQLHRLARNADGRYSMDIFTDPQKVLISESVSSSLWNSLIKLRM</sequence>
<dbReference type="Proteomes" id="UP000271889">
    <property type="component" value="Unassembled WGS sequence"/>
</dbReference>
<gene>
    <name evidence="1" type="ORF">CGOC_LOCUS1483</name>
</gene>
<keyword evidence="2" id="KW-1185">Reference proteome</keyword>
<protein>
    <submittedName>
        <fullName evidence="1">Uncharacterized protein</fullName>
    </submittedName>
</protein>
<proteinExistence type="predicted"/>
<name>A0A3P6QH41_CYLGO</name>
<organism evidence="1 2">
    <name type="scientific">Cylicostephanus goldi</name>
    <name type="common">Nematode worm</name>
    <dbReference type="NCBI Taxonomy" id="71465"/>
    <lineage>
        <taxon>Eukaryota</taxon>
        <taxon>Metazoa</taxon>
        <taxon>Ecdysozoa</taxon>
        <taxon>Nematoda</taxon>
        <taxon>Chromadorea</taxon>
        <taxon>Rhabditida</taxon>
        <taxon>Rhabditina</taxon>
        <taxon>Rhabditomorpha</taxon>
        <taxon>Strongyloidea</taxon>
        <taxon>Strongylidae</taxon>
        <taxon>Cylicostephanus</taxon>
    </lineage>
</organism>
<accession>A0A3P6QH41</accession>
<dbReference type="EMBL" id="UYRV01002793">
    <property type="protein sequence ID" value="VDK49252.1"/>
    <property type="molecule type" value="Genomic_DNA"/>
</dbReference>
<dbReference type="AlphaFoldDB" id="A0A3P6QH41"/>
<evidence type="ECO:0000313" key="1">
    <source>
        <dbReference type="EMBL" id="VDK49252.1"/>
    </source>
</evidence>
<evidence type="ECO:0000313" key="2">
    <source>
        <dbReference type="Proteomes" id="UP000271889"/>
    </source>
</evidence>